<reference evidence="2 3" key="1">
    <citation type="submission" date="2015-04" db="EMBL/GenBank/DDBJ databases">
        <title>Draft genome of the roundworm Trichinella nativa.</title>
        <authorList>
            <person name="Mitreva M."/>
        </authorList>
    </citation>
    <scope>NUCLEOTIDE SEQUENCE [LARGE SCALE GENOMIC DNA]</scope>
    <source>
        <strain evidence="2 3">ISS45</strain>
    </source>
</reference>
<sequence length="67" mass="7641">MRCVVRVHIVAFDRTVEKNALFNLCQFMVSELTISLLFARFSASPVTKHTYVSYISAQPVVSFPFVQ</sequence>
<accession>A0A1Y3ERG4</accession>
<feature type="transmembrane region" description="Helical" evidence="1">
    <location>
        <begin position="20"/>
        <end position="39"/>
    </location>
</feature>
<keyword evidence="1" id="KW-1133">Transmembrane helix</keyword>
<evidence type="ECO:0000256" key="1">
    <source>
        <dbReference type="SAM" id="Phobius"/>
    </source>
</evidence>
<evidence type="ECO:0000313" key="3">
    <source>
        <dbReference type="Proteomes" id="UP000243006"/>
    </source>
</evidence>
<keyword evidence="1" id="KW-0812">Transmembrane</keyword>
<proteinExistence type="predicted"/>
<comment type="caution">
    <text evidence="2">The sequence shown here is derived from an EMBL/GenBank/DDBJ whole genome shotgun (WGS) entry which is preliminary data.</text>
</comment>
<keyword evidence="1" id="KW-0472">Membrane</keyword>
<dbReference type="Proteomes" id="UP000243006">
    <property type="component" value="Unassembled WGS sequence"/>
</dbReference>
<gene>
    <name evidence="2" type="ORF">D917_06997</name>
</gene>
<name>A0A1Y3ERG4_9BILA</name>
<dbReference type="AlphaFoldDB" id="A0A1Y3ERG4"/>
<protein>
    <submittedName>
        <fullName evidence="2">Uncharacterized protein</fullName>
    </submittedName>
</protein>
<evidence type="ECO:0000313" key="2">
    <source>
        <dbReference type="EMBL" id="OUC47360.1"/>
    </source>
</evidence>
<dbReference type="EMBL" id="LVZM01004674">
    <property type="protein sequence ID" value="OUC47360.1"/>
    <property type="molecule type" value="Genomic_DNA"/>
</dbReference>
<organism evidence="2 3">
    <name type="scientific">Trichinella nativa</name>
    <dbReference type="NCBI Taxonomy" id="6335"/>
    <lineage>
        <taxon>Eukaryota</taxon>
        <taxon>Metazoa</taxon>
        <taxon>Ecdysozoa</taxon>
        <taxon>Nematoda</taxon>
        <taxon>Enoplea</taxon>
        <taxon>Dorylaimia</taxon>
        <taxon>Trichinellida</taxon>
        <taxon>Trichinellidae</taxon>
        <taxon>Trichinella</taxon>
    </lineage>
</organism>